<name>A0A7D8ZMJ9_VANHU</name>
<sequence>MLHLHHSVLSSPLRHSIIHSSILRTSAPIAARFAHQLGSQSILTKPTLVATTSHLFLDTNSTHAPQQRRRLSTLTPPNHQQPISRQTPQRLLGDTRITSLPVFPDSKRPLPPSRVGLLLNQQQFRGRFRGPNTVRSFHTTARRDALPLIPGVLAIVKGTSLLTFATAFSRILISFFPLGTLATFRLARGVTWLSQDKRVPNASPEADEFYKMWCEGERGVRVTNEEALQLVHAPEKETGGIEGLLAPDGRVAYSIPLPKHWRRHDPSRKKPAEDDPQSEHDAWVKKTQRYIRSSFFFLPPLPPVSVRYYNELTHKERGEVDALRRYWISLRMFKDRLRVSRVVVAMLVGLPILLLVGVWATGLERVPLTGRWRLILLTPEEEDVVATSLEGANWYKSVINLLTTPEKPAPPVLPFSDWRWQWVQTTLRHIEASMIAAAERSEQGLPRPADAPDLYPPRPSHPLRPRPRVSARLHAALPGSDATTGLEHMELGPPYNILIMDSPDKNAFSYGFGGKGAGGIVIFTGLLDEIMKHNNAPPPPEEPPQSGGFFGGLFSSTPQRTKSHPQPTQEQTLHLAMVLSHEMGHLLLSHHLETLSHQQVLWPSILNFSIDLIRACIWPFTIFLGPTVNDALANVGRTSAEEMSQRLGHVGFEYKHEYEADLSALRLLAHAGFNPRAAVDEYSTSVTHLEEIEKPTLPWWTLFKLWESSHPSPDERVKAMREELDRWVREAEKEREGGGVKGGNDGAWRAE</sequence>
<keyword evidence="11" id="KW-1185">Reference proteome</keyword>
<feature type="region of interest" description="Disordered" evidence="7">
    <location>
        <begin position="729"/>
        <end position="751"/>
    </location>
</feature>
<feature type="transmembrane region" description="Helical" evidence="8">
    <location>
        <begin position="171"/>
        <end position="188"/>
    </location>
</feature>
<feature type="transmembrane region" description="Helical" evidence="8">
    <location>
        <begin position="339"/>
        <end position="360"/>
    </location>
</feature>
<dbReference type="Pfam" id="PF01435">
    <property type="entry name" value="Peptidase_M48"/>
    <property type="match status" value="1"/>
</dbReference>
<evidence type="ECO:0000313" key="11">
    <source>
        <dbReference type="Proteomes" id="UP000473826"/>
    </source>
</evidence>
<feature type="compositionally biased region" description="Polar residues" evidence="7">
    <location>
        <begin position="72"/>
        <end position="87"/>
    </location>
</feature>
<dbReference type="AlphaFoldDB" id="A0A7D8ZMJ9"/>
<evidence type="ECO:0000256" key="4">
    <source>
        <dbReference type="ARBA" id="ARBA00022801"/>
    </source>
</evidence>
<comment type="caution">
    <text evidence="10">The sequence shown here is derived from an EMBL/GenBank/DDBJ whole genome shotgun (WGS) entry which is preliminary data.</text>
</comment>
<keyword evidence="2" id="KW-0645">Protease</keyword>
<protein>
    <recommendedName>
        <fullName evidence="9">Peptidase M48 domain-containing protein</fullName>
    </recommendedName>
</protein>
<feature type="region of interest" description="Disordered" evidence="7">
    <location>
        <begin position="532"/>
        <end position="569"/>
    </location>
</feature>
<dbReference type="EMBL" id="QKWK01000006">
    <property type="protein sequence ID" value="TXT08967.1"/>
    <property type="molecule type" value="Genomic_DNA"/>
</dbReference>
<dbReference type="GO" id="GO:0005743">
    <property type="term" value="C:mitochondrial inner membrane"/>
    <property type="evidence" value="ECO:0007669"/>
    <property type="project" value="TreeGrafter"/>
</dbReference>
<keyword evidence="3" id="KW-0479">Metal-binding</keyword>
<dbReference type="GO" id="GO:0004222">
    <property type="term" value="F:metalloendopeptidase activity"/>
    <property type="evidence" value="ECO:0007669"/>
    <property type="project" value="InterPro"/>
</dbReference>
<feature type="compositionally biased region" description="Low complexity" evidence="7">
    <location>
        <begin position="544"/>
        <end position="556"/>
    </location>
</feature>
<keyword evidence="4" id="KW-0378">Hydrolase</keyword>
<evidence type="ECO:0000256" key="3">
    <source>
        <dbReference type="ARBA" id="ARBA00022723"/>
    </source>
</evidence>
<feature type="domain" description="Peptidase M48" evidence="9">
    <location>
        <begin position="493"/>
        <end position="723"/>
    </location>
</feature>
<feature type="compositionally biased region" description="Basic and acidic residues" evidence="7">
    <location>
        <begin position="268"/>
        <end position="280"/>
    </location>
</feature>
<feature type="region of interest" description="Disordered" evidence="7">
    <location>
        <begin position="440"/>
        <end position="466"/>
    </location>
</feature>
<feature type="region of interest" description="Disordered" evidence="7">
    <location>
        <begin position="59"/>
        <end position="87"/>
    </location>
</feature>
<feature type="compositionally biased region" description="Basic and acidic residues" evidence="7">
    <location>
        <begin position="729"/>
        <end position="738"/>
    </location>
</feature>
<evidence type="ECO:0000256" key="7">
    <source>
        <dbReference type="SAM" id="MobiDB-lite"/>
    </source>
</evidence>
<keyword evidence="8" id="KW-1133">Transmembrane helix</keyword>
<evidence type="ECO:0000256" key="2">
    <source>
        <dbReference type="ARBA" id="ARBA00022670"/>
    </source>
</evidence>
<organism evidence="10 11">
    <name type="scientific">Vanrija humicola</name>
    <name type="common">Yeast</name>
    <name type="synonym">Cryptococcus humicola</name>
    <dbReference type="NCBI Taxonomy" id="5417"/>
    <lineage>
        <taxon>Eukaryota</taxon>
        <taxon>Fungi</taxon>
        <taxon>Dikarya</taxon>
        <taxon>Basidiomycota</taxon>
        <taxon>Agaricomycotina</taxon>
        <taxon>Tremellomycetes</taxon>
        <taxon>Trichosporonales</taxon>
        <taxon>Trichosporonaceae</taxon>
        <taxon>Vanrija</taxon>
    </lineage>
</organism>
<comment type="cofactor">
    <cofactor evidence="1">
        <name>Zn(2+)</name>
        <dbReference type="ChEBI" id="CHEBI:29105"/>
    </cofactor>
</comment>
<dbReference type="PANTHER" id="PTHR22726">
    <property type="entry name" value="METALLOENDOPEPTIDASE OMA1"/>
    <property type="match status" value="1"/>
</dbReference>
<dbReference type="GO" id="GO:0006515">
    <property type="term" value="P:protein quality control for misfolded or incompletely synthesized proteins"/>
    <property type="evidence" value="ECO:0007669"/>
    <property type="project" value="TreeGrafter"/>
</dbReference>
<keyword evidence="5" id="KW-0862">Zinc</keyword>
<evidence type="ECO:0000256" key="1">
    <source>
        <dbReference type="ARBA" id="ARBA00001947"/>
    </source>
</evidence>
<dbReference type="GO" id="GO:0034982">
    <property type="term" value="P:mitochondrial protein processing"/>
    <property type="evidence" value="ECO:0007669"/>
    <property type="project" value="TreeGrafter"/>
</dbReference>
<keyword evidence="8" id="KW-0472">Membrane</keyword>
<dbReference type="InterPro" id="IPR051156">
    <property type="entry name" value="Mito/Outer_Membr_Metalloprot"/>
</dbReference>
<proteinExistence type="predicted"/>
<dbReference type="Proteomes" id="UP000473826">
    <property type="component" value="Unassembled WGS sequence"/>
</dbReference>
<dbReference type="InterPro" id="IPR001915">
    <property type="entry name" value="Peptidase_M48"/>
</dbReference>
<accession>A0A7D8ZMJ9</accession>
<dbReference type="OrthoDB" id="7464992at2759"/>
<evidence type="ECO:0000313" key="10">
    <source>
        <dbReference type="EMBL" id="TXT08967.1"/>
    </source>
</evidence>
<gene>
    <name evidence="10" type="ORF">VHUM_02441</name>
</gene>
<dbReference type="GO" id="GO:0046872">
    <property type="term" value="F:metal ion binding"/>
    <property type="evidence" value="ECO:0007669"/>
    <property type="project" value="UniProtKB-KW"/>
</dbReference>
<evidence type="ECO:0000256" key="8">
    <source>
        <dbReference type="SAM" id="Phobius"/>
    </source>
</evidence>
<evidence type="ECO:0000256" key="6">
    <source>
        <dbReference type="ARBA" id="ARBA00023049"/>
    </source>
</evidence>
<feature type="compositionally biased region" description="Polar residues" evidence="7">
    <location>
        <begin position="557"/>
        <end position="569"/>
    </location>
</feature>
<dbReference type="PANTHER" id="PTHR22726:SF18">
    <property type="entry name" value="PEPTIDASE M48 DOMAIN-CONTAINING PROTEIN"/>
    <property type="match status" value="1"/>
</dbReference>
<keyword evidence="6" id="KW-0482">Metalloprotease</keyword>
<feature type="region of interest" description="Disordered" evidence="7">
    <location>
        <begin position="260"/>
        <end position="280"/>
    </location>
</feature>
<reference evidence="10 11" key="1">
    <citation type="journal article" date="2019" name="PLoS Genet.">
        <title>Convergent evolution of linked mating-type loci in basidiomycete fungi.</title>
        <authorList>
            <person name="Sun S."/>
            <person name="Coelho M.A."/>
            <person name="Heitman J."/>
            <person name="Nowrousian M."/>
        </authorList>
    </citation>
    <scope>NUCLEOTIDE SEQUENCE [LARGE SCALE GENOMIC DNA]</scope>
    <source>
        <strain evidence="10 11">CBS 4282</strain>
    </source>
</reference>
<evidence type="ECO:0000256" key="5">
    <source>
        <dbReference type="ARBA" id="ARBA00022833"/>
    </source>
</evidence>
<keyword evidence="8" id="KW-0812">Transmembrane</keyword>
<evidence type="ECO:0000259" key="9">
    <source>
        <dbReference type="Pfam" id="PF01435"/>
    </source>
</evidence>